<evidence type="ECO:0000259" key="3">
    <source>
        <dbReference type="PROSITE" id="PS00036"/>
    </source>
</evidence>
<proteinExistence type="predicted"/>
<dbReference type="PROSITE" id="PS00036">
    <property type="entry name" value="BZIP_BASIC"/>
    <property type="match status" value="1"/>
</dbReference>
<feature type="compositionally biased region" description="Basic residues" evidence="2">
    <location>
        <begin position="101"/>
        <end position="120"/>
    </location>
</feature>
<organism evidence="4 5">
    <name type="scientific">Aspergillus cavernicola</name>
    <dbReference type="NCBI Taxonomy" id="176166"/>
    <lineage>
        <taxon>Eukaryota</taxon>
        <taxon>Fungi</taxon>
        <taxon>Dikarya</taxon>
        <taxon>Ascomycota</taxon>
        <taxon>Pezizomycotina</taxon>
        <taxon>Eurotiomycetes</taxon>
        <taxon>Eurotiomycetidae</taxon>
        <taxon>Eurotiales</taxon>
        <taxon>Aspergillaceae</taxon>
        <taxon>Aspergillus</taxon>
        <taxon>Aspergillus subgen. Nidulantes</taxon>
    </lineage>
</organism>
<protein>
    <recommendedName>
        <fullName evidence="3">BZIP domain-containing protein</fullName>
    </recommendedName>
</protein>
<evidence type="ECO:0000313" key="5">
    <source>
        <dbReference type="Proteomes" id="UP001610335"/>
    </source>
</evidence>
<sequence length="281" mass="31730">MFQTPHHISSYFVGGMDEISLSSHPAQLKIPTTELGDESRMGVPHWIAHPECLLPSDLTTPTTGTDDVFSFPSSSTGSSPHMSQLSVLKDGELPDGEEFGHHHKATVRRSQNRQAQRRFRERKEQQKTALVTTLEDVQSKHDELADLINRVRQTNRSLETDKKRLEREVDTLRKWRQKILGVMSDLVQEDRSADDLLTKVATSCSITCWRKGIQYSRTYIIMQTLLSLFEEFQIPTGSSSETETATMTTSTTATTATTTTRVREDNSAHKAEDEHGKKLDN</sequence>
<evidence type="ECO:0000313" key="4">
    <source>
        <dbReference type="EMBL" id="KAL2830509.1"/>
    </source>
</evidence>
<dbReference type="SMART" id="SM00338">
    <property type="entry name" value="BRLZ"/>
    <property type="match status" value="1"/>
</dbReference>
<feature type="region of interest" description="Disordered" evidence="2">
    <location>
        <begin position="237"/>
        <end position="281"/>
    </location>
</feature>
<feature type="compositionally biased region" description="Low complexity" evidence="2">
    <location>
        <begin position="237"/>
        <end position="260"/>
    </location>
</feature>
<dbReference type="InterPro" id="IPR046347">
    <property type="entry name" value="bZIP_sf"/>
</dbReference>
<dbReference type="Proteomes" id="UP001610335">
    <property type="component" value="Unassembled WGS sequence"/>
</dbReference>
<keyword evidence="1" id="KW-0175">Coiled coil</keyword>
<dbReference type="EMBL" id="JBFXLS010000012">
    <property type="protein sequence ID" value="KAL2830509.1"/>
    <property type="molecule type" value="Genomic_DNA"/>
</dbReference>
<dbReference type="InterPro" id="IPR004827">
    <property type="entry name" value="bZIP"/>
</dbReference>
<reference evidence="4 5" key="1">
    <citation type="submission" date="2024-07" db="EMBL/GenBank/DDBJ databases">
        <title>Section-level genome sequencing and comparative genomics of Aspergillus sections Usti and Cavernicolus.</title>
        <authorList>
            <consortium name="Lawrence Berkeley National Laboratory"/>
            <person name="Nybo J.L."/>
            <person name="Vesth T.C."/>
            <person name="Theobald S."/>
            <person name="Frisvad J.C."/>
            <person name="Larsen T.O."/>
            <person name="Kjaerboelling I."/>
            <person name="Rothschild-Mancinelli K."/>
            <person name="Lyhne E.K."/>
            <person name="Kogle M.E."/>
            <person name="Barry K."/>
            <person name="Clum A."/>
            <person name="Na H."/>
            <person name="Ledsgaard L."/>
            <person name="Lin J."/>
            <person name="Lipzen A."/>
            <person name="Kuo A."/>
            <person name="Riley R."/>
            <person name="Mondo S."/>
            <person name="LaButti K."/>
            <person name="Haridas S."/>
            <person name="Pangalinan J."/>
            <person name="Salamov A.A."/>
            <person name="Simmons B.A."/>
            <person name="Magnuson J.K."/>
            <person name="Chen J."/>
            <person name="Drula E."/>
            <person name="Henrissat B."/>
            <person name="Wiebenga A."/>
            <person name="Lubbers R.J."/>
            <person name="Gomes A.C."/>
            <person name="Makela M.R."/>
            <person name="Stajich J."/>
            <person name="Grigoriev I.V."/>
            <person name="Mortensen U.H."/>
            <person name="De vries R.P."/>
            <person name="Baker S.E."/>
            <person name="Andersen M.R."/>
        </authorList>
    </citation>
    <scope>NUCLEOTIDE SEQUENCE [LARGE SCALE GENOMIC DNA]</scope>
    <source>
        <strain evidence="4 5">CBS 600.67</strain>
    </source>
</reference>
<dbReference type="Gene3D" id="1.20.5.170">
    <property type="match status" value="1"/>
</dbReference>
<dbReference type="CDD" id="cd14688">
    <property type="entry name" value="bZIP_YAP"/>
    <property type="match status" value="1"/>
</dbReference>
<evidence type="ECO:0000256" key="1">
    <source>
        <dbReference type="SAM" id="Coils"/>
    </source>
</evidence>
<feature type="region of interest" description="Disordered" evidence="2">
    <location>
        <begin position="95"/>
        <end position="126"/>
    </location>
</feature>
<gene>
    <name evidence="4" type="ORF">BDW59DRAFT_158423</name>
</gene>
<feature type="compositionally biased region" description="Basic and acidic residues" evidence="2">
    <location>
        <begin position="261"/>
        <end position="281"/>
    </location>
</feature>
<name>A0ABR4IRZ5_9EURO</name>
<feature type="domain" description="BZIP" evidence="3">
    <location>
        <begin position="108"/>
        <end position="122"/>
    </location>
</feature>
<accession>A0ABR4IRZ5</accession>
<evidence type="ECO:0000256" key="2">
    <source>
        <dbReference type="SAM" id="MobiDB-lite"/>
    </source>
</evidence>
<comment type="caution">
    <text evidence="4">The sequence shown here is derived from an EMBL/GenBank/DDBJ whole genome shotgun (WGS) entry which is preliminary data.</text>
</comment>
<keyword evidence="5" id="KW-1185">Reference proteome</keyword>
<dbReference type="SUPFAM" id="SSF57959">
    <property type="entry name" value="Leucine zipper domain"/>
    <property type="match status" value="1"/>
</dbReference>
<feature type="coiled-coil region" evidence="1">
    <location>
        <begin position="134"/>
        <end position="175"/>
    </location>
</feature>